<dbReference type="OrthoDB" id="8634103at2"/>
<feature type="domain" description="GST N-terminal" evidence="1">
    <location>
        <begin position="1"/>
        <end position="80"/>
    </location>
</feature>
<protein>
    <submittedName>
        <fullName evidence="2">Glutathione S-transferase</fullName>
    </submittedName>
</protein>
<dbReference type="STRING" id="1720063.SAMN05216217_11643"/>
<dbReference type="PANTHER" id="PTHR43968">
    <property type="match status" value="1"/>
</dbReference>
<dbReference type="InterPro" id="IPR004045">
    <property type="entry name" value="Glutathione_S-Trfase_N"/>
</dbReference>
<dbReference type="GO" id="GO:0005737">
    <property type="term" value="C:cytoplasm"/>
    <property type="evidence" value="ECO:0007669"/>
    <property type="project" value="TreeGrafter"/>
</dbReference>
<evidence type="ECO:0000259" key="1">
    <source>
        <dbReference type="PROSITE" id="PS50404"/>
    </source>
</evidence>
<name>A0A1I4TVT9_9GAMM</name>
<gene>
    <name evidence="2" type="ORF">SAMN05216217_11643</name>
</gene>
<dbReference type="EMBL" id="FOUI01000016">
    <property type="protein sequence ID" value="SFM80705.1"/>
    <property type="molecule type" value="Genomic_DNA"/>
</dbReference>
<dbReference type="InterPro" id="IPR036249">
    <property type="entry name" value="Thioredoxin-like_sf"/>
</dbReference>
<sequence>MQLFLNATSPYARVVRVAAEELGMMQQIELCWTDPWSDPQALLHINPAARIPALLLEDGRSISESLLIACYLNSLDPGSRLLPAAQLVDCLHLAGLGQGLMDASFATVIARKHHGGESDQTLLGSRRLRAIERLLKQLQTDWLPSGSTPHLGDLVIAVALDYLAFRMPECNWQQRYPSLASRHALLAQRNSFSGSAFV</sequence>
<evidence type="ECO:0000313" key="3">
    <source>
        <dbReference type="Proteomes" id="UP000243629"/>
    </source>
</evidence>
<proteinExistence type="predicted"/>
<dbReference type="GO" id="GO:0016740">
    <property type="term" value="F:transferase activity"/>
    <property type="evidence" value="ECO:0007669"/>
    <property type="project" value="UniProtKB-KW"/>
</dbReference>
<evidence type="ECO:0000313" key="2">
    <source>
        <dbReference type="EMBL" id="SFM80705.1"/>
    </source>
</evidence>
<dbReference type="PANTHER" id="PTHR43968:SF6">
    <property type="entry name" value="GLUTATHIONE S-TRANSFERASE OMEGA"/>
    <property type="match status" value="1"/>
</dbReference>
<keyword evidence="2" id="KW-0808">Transferase</keyword>
<dbReference type="Pfam" id="PF13410">
    <property type="entry name" value="GST_C_2"/>
    <property type="match status" value="1"/>
</dbReference>
<dbReference type="Proteomes" id="UP000243629">
    <property type="component" value="Unassembled WGS sequence"/>
</dbReference>
<dbReference type="Pfam" id="PF13409">
    <property type="entry name" value="GST_N_2"/>
    <property type="match status" value="1"/>
</dbReference>
<keyword evidence="3" id="KW-1185">Reference proteome</keyword>
<dbReference type="Gene3D" id="1.20.1050.10">
    <property type="match status" value="1"/>
</dbReference>
<dbReference type="SUPFAM" id="SSF52833">
    <property type="entry name" value="Thioredoxin-like"/>
    <property type="match status" value="1"/>
</dbReference>
<dbReference type="PROSITE" id="PS50404">
    <property type="entry name" value="GST_NTER"/>
    <property type="match status" value="1"/>
</dbReference>
<accession>A0A1I4TVT9</accession>
<dbReference type="Gene3D" id="3.40.30.10">
    <property type="entry name" value="Glutaredoxin"/>
    <property type="match status" value="1"/>
</dbReference>
<reference evidence="3" key="1">
    <citation type="submission" date="2016-10" db="EMBL/GenBank/DDBJ databases">
        <authorList>
            <person name="Varghese N."/>
            <person name="Submissions S."/>
        </authorList>
    </citation>
    <scope>NUCLEOTIDE SEQUENCE [LARGE SCALE GENOMIC DNA]</scope>
    <source>
        <strain evidence="3">DSM 24213</strain>
    </source>
</reference>
<dbReference type="AlphaFoldDB" id="A0A1I4TVT9"/>
<organism evidence="2 3">
    <name type="scientific">Halopseudomonas yangmingensis</name>
    <dbReference type="NCBI Taxonomy" id="1720063"/>
    <lineage>
        <taxon>Bacteria</taxon>
        <taxon>Pseudomonadati</taxon>
        <taxon>Pseudomonadota</taxon>
        <taxon>Gammaproteobacteria</taxon>
        <taxon>Pseudomonadales</taxon>
        <taxon>Pseudomonadaceae</taxon>
        <taxon>Halopseudomonas</taxon>
    </lineage>
</organism>
<dbReference type="InterPro" id="IPR050983">
    <property type="entry name" value="GST_Omega/HSP26"/>
</dbReference>
<dbReference type="RefSeq" id="WP_093478117.1">
    <property type="nucleotide sequence ID" value="NZ_FOUI01000016.1"/>
</dbReference>